<accession>S5MGG7</accession>
<dbReference type="Proteomes" id="UP000014984">
    <property type="component" value="Chromosome"/>
</dbReference>
<keyword evidence="3" id="KW-1185">Reference proteome</keyword>
<evidence type="ECO:0000256" key="1">
    <source>
        <dbReference type="SAM" id="Phobius"/>
    </source>
</evidence>
<dbReference type="AlphaFoldDB" id="S5MGG7"/>
<name>S5MGG7_9MOLU</name>
<sequence length="262" mass="30809">MESLTKILLIALILAFLTLLTIKILNTLFCSKVEIREIQSADSNISSSKIEEIIKKFQHYLKIDDLKVNYADTDTYIRITDILRKRNKEINIPKWIMPSVGYELDYILANIWYSAKLYQKNKQVKKAQLFIKWLPLIFSNLFYLNFLISIFLSILYISFFTSTYPGEFLLFLFRIPIFEVFGLVSFLILITIIFFLNNIKSHLELKYEREIISFVNNECAGYKSDISAARVYATGFEKLIFKIFRWNSKTSNLKFLGPFTIL</sequence>
<evidence type="ECO:0000313" key="3">
    <source>
        <dbReference type="Proteomes" id="UP000014984"/>
    </source>
</evidence>
<keyword evidence="1 2" id="KW-0812">Transmembrane</keyword>
<reference evidence="2 3" key="1">
    <citation type="journal article" date="2013" name="Genome Biol. Evol.">
        <title>Comparison of metabolic capacities and inference of gene content evolution in mosquito-associated Spiroplasma diminutum and S. taiwanense.</title>
        <authorList>
            <person name="Lo W.S."/>
            <person name="Ku C."/>
            <person name="Chen L.L."/>
            <person name="Chang T.H."/>
            <person name="Kuo C.H."/>
        </authorList>
    </citation>
    <scope>NUCLEOTIDE SEQUENCE [LARGE SCALE GENOMIC DNA]</scope>
    <source>
        <strain evidence="2">CT-1</strain>
    </source>
</reference>
<organism evidence="2 3">
    <name type="scientific">Spiroplasma taiwanense CT-1</name>
    <dbReference type="NCBI Taxonomy" id="1276220"/>
    <lineage>
        <taxon>Bacteria</taxon>
        <taxon>Bacillati</taxon>
        <taxon>Mycoplasmatota</taxon>
        <taxon>Mollicutes</taxon>
        <taxon>Entomoplasmatales</taxon>
        <taxon>Spiroplasmataceae</taxon>
        <taxon>Spiroplasma</taxon>
    </lineage>
</organism>
<dbReference type="EMBL" id="CP005074">
    <property type="protein sequence ID" value="AGR40950.1"/>
    <property type="molecule type" value="Genomic_DNA"/>
</dbReference>
<dbReference type="OrthoDB" id="391715at2"/>
<feature type="transmembrane region" description="Helical" evidence="1">
    <location>
        <begin position="6"/>
        <end position="29"/>
    </location>
</feature>
<dbReference type="RefSeq" id="WP_020834089.1">
    <property type="nucleotide sequence ID" value="NC_021846.1"/>
</dbReference>
<feature type="transmembrane region" description="Helical" evidence="1">
    <location>
        <begin position="133"/>
        <end position="159"/>
    </location>
</feature>
<dbReference type="HOGENOM" id="CLU_1061332_0_0_14"/>
<evidence type="ECO:0000313" key="2">
    <source>
        <dbReference type="EMBL" id="AGR40950.1"/>
    </source>
</evidence>
<proteinExistence type="predicted"/>
<dbReference type="PATRIC" id="fig|1276220.3.peg.290"/>
<dbReference type="KEGG" id="stai:STAIW_v1c02870"/>
<keyword evidence="1" id="KW-1133">Transmembrane helix</keyword>
<gene>
    <name evidence="2" type="ORF">STAIW_v1c02870</name>
</gene>
<keyword evidence="1" id="KW-0472">Membrane</keyword>
<feature type="transmembrane region" description="Helical" evidence="1">
    <location>
        <begin position="171"/>
        <end position="196"/>
    </location>
</feature>
<protein>
    <submittedName>
        <fullName evidence="2">Transmembrane protein</fullName>
    </submittedName>
</protein>